<feature type="transmembrane region" description="Helical" evidence="1">
    <location>
        <begin position="131"/>
        <end position="153"/>
    </location>
</feature>
<protein>
    <recommendedName>
        <fullName evidence="5">DUF2975 domain-containing protein</fullName>
    </recommendedName>
</protein>
<dbReference type="RefSeq" id="WP_090195159.1">
    <property type="nucleotide sequence ID" value="NZ_FOYP01000001.1"/>
</dbReference>
<feature type="signal peptide" evidence="2">
    <location>
        <begin position="1"/>
        <end position="31"/>
    </location>
</feature>
<sequence>MPHTKNLQKWSHVLLVASYACLACAPLSVLAAVQSDEATQLFAGLGRAQIAVLCLLWLFKPLVLMGAFWQMTRLFSHFKSGEVLTEAAAICIKRIGQCLLGAAVISFVTVPLQSLLISLNKAAGARSVSVAISSDMILFAMAGGLIIVIGWAMREAASVAQENRAFV</sequence>
<gene>
    <name evidence="3" type="ORF">SAMN04488005_0157</name>
</gene>
<evidence type="ECO:0000313" key="4">
    <source>
        <dbReference type="Proteomes" id="UP000199478"/>
    </source>
</evidence>
<keyword evidence="1" id="KW-0472">Membrane</keyword>
<feature type="transmembrane region" description="Helical" evidence="1">
    <location>
        <begin position="98"/>
        <end position="119"/>
    </location>
</feature>
<dbReference type="OrthoDB" id="7849390at2"/>
<reference evidence="4" key="1">
    <citation type="submission" date="2016-10" db="EMBL/GenBank/DDBJ databases">
        <authorList>
            <person name="Varghese N."/>
            <person name="Submissions S."/>
        </authorList>
    </citation>
    <scope>NUCLEOTIDE SEQUENCE [LARGE SCALE GENOMIC DNA]</scope>
    <source>
        <strain evidence="4">DSM 26879</strain>
    </source>
</reference>
<proteinExistence type="predicted"/>
<dbReference type="Proteomes" id="UP000199478">
    <property type="component" value="Unassembled WGS sequence"/>
</dbReference>
<keyword evidence="1" id="KW-0812">Transmembrane</keyword>
<name>A0A1I6FP58_9RHOB</name>
<feature type="transmembrane region" description="Helical" evidence="1">
    <location>
        <begin position="47"/>
        <end position="69"/>
    </location>
</feature>
<keyword evidence="2" id="KW-0732">Signal</keyword>
<evidence type="ECO:0000256" key="1">
    <source>
        <dbReference type="SAM" id="Phobius"/>
    </source>
</evidence>
<dbReference type="EMBL" id="FOYP01000001">
    <property type="protein sequence ID" value="SFR31725.1"/>
    <property type="molecule type" value="Genomic_DNA"/>
</dbReference>
<evidence type="ECO:0008006" key="5">
    <source>
        <dbReference type="Google" id="ProtNLM"/>
    </source>
</evidence>
<evidence type="ECO:0000256" key="2">
    <source>
        <dbReference type="SAM" id="SignalP"/>
    </source>
</evidence>
<keyword evidence="4" id="KW-1185">Reference proteome</keyword>
<accession>A0A1I6FP58</accession>
<organism evidence="3 4">
    <name type="scientific">Yoonia tamlensis</name>
    <dbReference type="NCBI Taxonomy" id="390270"/>
    <lineage>
        <taxon>Bacteria</taxon>
        <taxon>Pseudomonadati</taxon>
        <taxon>Pseudomonadota</taxon>
        <taxon>Alphaproteobacteria</taxon>
        <taxon>Rhodobacterales</taxon>
        <taxon>Paracoccaceae</taxon>
        <taxon>Yoonia</taxon>
    </lineage>
</organism>
<keyword evidence="1" id="KW-1133">Transmembrane helix</keyword>
<dbReference type="STRING" id="390270.SAMN04488005_0157"/>
<evidence type="ECO:0000313" key="3">
    <source>
        <dbReference type="EMBL" id="SFR31725.1"/>
    </source>
</evidence>
<dbReference type="PROSITE" id="PS51257">
    <property type="entry name" value="PROKAR_LIPOPROTEIN"/>
    <property type="match status" value="1"/>
</dbReference>
<feature type="chain" id="PRO_5011659403" description="DUF2975 domain-containing protein" evidence="2">
    <location>
        <begin position="32"/>
        <end position="167"/>
    </location>
</feature>
<dbReference type="AlphaFoldDB" id="A0A1I6FP58"/>